<dbReference type="PANTHER" id="PTHR30294">
    <property type="entry name" value="MEMBRANE COMPONENT OF ABC TRANSPORTER YHHJ-RELATED"/>
    <property type="match status" value="1"/>
</dbReference>
<dbReference type="InterPro" id="IPR013525">
    <property type="entry name" value="ABC2_TM"/>
</dbReference>
<dbReference type="InterPro" id="IPR047817">
    <property type="entry name" value="ABC2_TM_bact-type"/>
</dbReference>
<dbReference type="Pfam" id="PF01061">
    <property type="entry name" value="ABC2_membrane"/>
    <property type="match status" value="1"/>
</dbReference>
<keyword evidence="7 9" id="KW-0472">Membrane</keyword>
<dbReference type="GO" id="GO:0140359">
    <property type="term" value="F:ABC-type transporter activity"/>
    <property type="evidence" value="ECO:0007669"/>
    <property type="project" value="InterPro"/>
</dbReference>
<evidence type="ECO:0000256" key="1">
    <source>
        <dbReference type="ARBA" id="ARBA00004651"/>
    </source>
</evidence>
<dbReference type="Proteomes" id="UP001138997">
    <property type="component" value="Unassembled WGS sequence"/>
</dbReference>
<reference evidence="11" key="1">
    <citation type="submission" date="2021-11" db="EMBL/GenBank/DDBJ databases">
        <title>Streptomyces corallinus and Kineosporia corallina sp. nov., two new coral-derived marine actinobacteria.</title>
        <authorList>
            <person name="Buangrab K."/>
            <person name="Sutthacheep M."/>
            <person name="Yeemin T."/>
            <person name="Harunari E."/>
            <person name="Igarashi Y."/>
            <person name="Sripreechasak P."/>
            <person name="Kanchanasin P."/>
            <person name="Tanasupawat S."/>
            <person name="Phongsopitanun W."/>
        </authorList>
    </citation>
    <scope>NUCLEOTIDE SEQUENCE</scope>
    <source>
        <strain evidence="11">JCM 31032</strain>
    </source>
</reference>
<feature type="transmembrane region" description="Helical" evidence="9">
    <location>
        <begin position="94"/>
        <end position="123"/>
    </location>
</feature>
<feature type="transmembrane region" description="Helical" evidence="9">
    <location>
        <begin position="54"/>
        <end position="73"/>
    </location>
</feature>
<dbReference type="AlphaFoldDB" id="A0A9X1SY38"/>
<evidence type="ECO:0000256" key="3">
    <source>
        <dbReference type="ARBA" id="ARBA00022448"/>
    </source>
</evidence>
<protein>
    <recommendedName>
        <fullName evidence="9">Transport permease protein</fullName>
    </recommendedName>
</protein>
<feature type="transmembrane region" description="Helical" evidence="9">
    <location>
        <begin position="129"/>
        <end position="149"/>
    </location>
</feature>
<evidence type="ECO:0000256" key="4">
    <source>
        <dbReference type="ARBA" id="ARBA00022475"/>
    </source>
</evidence>
<keyword evidence="4 9" id="KW-1003">Cell membrane</keyword>
<evidence type="ECO:0000256" key="5">
    <source>
        <dbReference type="ARBA" id="ARBA00022692"/>
    </source>
</evidence>
<evidence type="ECO:0000313" key="12">
    <source>
        <dbReference type="Proteomes" id="UP001138997"/>
    </source>
</evidence>
<evidence type="ECO:0000256" key="9">
    <source>
        <dbReference type="RuleBase" id="RU361157"/>
    </source>
</evidence>
<proteinExistence type="inferred from homology"/>
<evidence type="ECO:0000256" key="8">
    <source>
        <dbReference type="ARBA" id="ARBA00023251"/>
    </source>
</evidence>
<comment type="similarity">
    <text evidence="2 9">Belongs to the ABC-2 integral membrane protein family.</text>
</comment>
<dbReference type="PIRSF" id="PIRSF006648">
    <property type="entry name" value="DrrB"/>
    <property type="match status" value="1"/>
</dbReference>
<keyword evidence="8" id="KW-0046">Antibiotic resistance</keyword>
<evidence type="ECO:0000313" key="11">
    <source>
        <dbReference type="EMBL" id="MCD5316691.1"/>
    </source>
</evidence>
<evidence type="ECO:0000259" key="10">
    <source>
        <dbReference type="PROSITE" id="PS51012"/>
    </source>
</evidence>
<dbReference type="PANTHER" id="PTHR30294:SF38">
    <property type="entry name" value="TRANSPORT PERMEASE PROTEIN"/>
    <property type="match status" value="1"/>
</dbReference>
<comment type="caution">
    <text evidence="11">The sequence shown here is derived from an EMBL/GenBank/DDBJ whole genome shotgun (WGS) entry which is preliminary data.</text>
</comment>
<accession>A0A9X1SY38</accession>
<feature type="transmembrane region" description="Helical" evidence="9">
    <location>
        <begin position="161"/>
        <end position="179"/>
    </location>
</feature>
<dbReference type="GO" id="GO:0046677">
    <property type="term" value="P:response to antibiotic"/>
    <property type="evidence" value="ECO:0007669"/>
    <property type="project" value="UniProtKB-KW"/>
</dbReference>
<dbReference type="InterPro" id="IPR000412">
    <property type="entry name" value="ABC_2_transport"/>
</dbReference>
<name>A0A9X1SY38_9ACTN</name>
<keyword evidence="12" id="KW-1185">Reference proteome</keyword>
<keyword evidence="6 9" id="KW-1133">Transmembrane helix</keyword>
<dbReference type="EMBL" id="JAJOMB010000033">
    <property type="protein sequence ID" value="MCD5316691.1"/>
    <property type="molecule type" value="Genomic_DNA"/>
</dbReference>
<dbReference type="GO" id="GO:0043190">
    <property type="term" value="C:ATP-binding cassette (ABC) transporter complex"/>
    <property type="evidence" value="ECO:0007669"/>
    <property type="project" value="InterPro"/>
</dbReference>
<evidence type="ECO:0000256" key="7">
    <source>
        <dbReference type="ARBA" id="ARBA00023136"/>
    </source>
</evidence>
<feature type="domain" description="ABC transmembrane type-2" evidence="10">
    <location>
        <begin position="14"/>
        <end position="240"/>
    </location>
</feature>
<dbReference type="InterPro" id="IPR051449">
    <property type="entry name" value="ABC-2_transporter_component"/>
</dbReference>
<keyword evidence="5 9" id="KW-0812">Transmembrane</keyword>
<feature type="transmembrane region" description="Helical" evidence="9">
    <location>
        <begin position="24"/>
        <end position="42"/>
    </location>
</feature>
<evidence type="ECO:0000256" key="2">
    <source>
        <dbReference type="ARBA" id="ARBA00007783"/>
    </source>
</evidence>
<feature type="transmembrane region" description="Helical" evidence="9">
    <location>
        <begin position="219"/>
        <end position="237"/>
    </location>
</feature>
<comment type="subcellular location">
    <subcellularLocation>
        <location evidence="1 9">Cell membrane</location>
        <topology evidence="1 9">Multi-pass membrane protein</topology>
    </subcellularLocation>
</comment>
<sequence length="242" mass="25809">MSGARTWATARRVLQQLGHDRRTVALLVLFPSVLMVLLRYVLDQPERFDRTGPALIGIFPFTIMFLVTSVVTLRERRDGTLERLMTMPLGRLDFLLGYALAFGLTALLQVGVVVLVTVAGLGLEVGGSVGLLVLVAALDALLGTALGLFTSAFARSEFQAVQFMPLVVMPQVFLCGLFVPREAMTPVLEAVSNVFPLSYAVEAVAAIAAGTDQNLVRDLGIVAAAALLALGLGAVTLRRKTA</sequence>
<dbReference type="RefSeq" id="WP_231449542.1">
    <property type="nucleotide sequence ID" value="NZ_JAJOMB010000033.1"/>
</dbReference>
<dbReference type="PROSITE" id="PS51012">
    <property type="entry name" value="ABC_TM2"/>
    <property type="match status" value="1"/>
</dbReference>
<organism evidence="11 12">
    <name type="scientific">Kineosporia babensis</name>
    <dbReference type="NCBI Taxonomy" id="499548"/>
    <lineage>
        <taxon>Bacteria</taxon>
        <taxon>Bacillati</taxon>
        <taxon>Actinomycetota</taxon>
        <taxon>Actinomycetes</taxon>
        <taxon>Kineosporiales</taxon>
        <taxon>Kineosporiaceae</taxon>
        <taxon>Kineosporia</taxon>
    </lineage>
</organism>
<evidence type="ECO:0000256" key="6">
    <source>
        <dbReference type="ARBA" id="ARBA00022989"/>
    </source>
</evidence>
<keyword evidence="3 9" id="KW-0813">Transport</keyword>
<gene>
    <name evidence="11" type="ORF">LR394_37920</name>
</gene>